<protein>
    <submittedName>
        <fullName evidence="2">Uncharacterized protein</fullName>
    </submittedName>
</protein>
<proteinExistence type="predicted"/>
<keyword evidence="3" id="KW-1185">Reference proteome</keyword>
<dbReference type="PROSITE" id="PS51257">
    <property type="entry name" value="PROKAR_LIPOPROTEIN"/>
    <property type="match status" value="1"/>
</dbReference>
<name>A0A369KKZ9_9BACT</name>
<feature type="transmembrane region" description="Helical" evidence="1">
    <location>
        <begin position="107"/>
        <end position="127"/>
    </location>
</feature>
<gene>
    <name evidence="2" type="ORF">HAT2_00195</name>
</gene>
<accession>A0A369KKZ9</accession>
<reference evidence="2 3" key="1">
    <citation type="submission" date="2018-07" db="EMBL/GenBank/DDBJ databases">
        <title>Comparative genomics of the Candidatus Parilichlamydiaceae reveals evidence of convergent evolution and genome reduction in the phylum Chlamydiae.</title>
        <authorList>
            <person name="Taylor-Brown A."/>
            <person name="Polkinghorne A."/>
        </authorList>
    </citation>
    <scope>NUCLEOTIDE SEQUENCE [LARGE SCALE GENOMIC DNA]</scope>
    <source>
        <strain evidence="2 3">Hat2</strain>
    </source>
</reference>
<feature type="transmembrane region" description="Helical" evidence="1">
    <location>
        <begin position="42"/>
        <end position="62"/>
    </location>
</feature>
<organism evidence="2 3">
    <name type="scientific">Candidatus Similichlamydia laticola</name>
    <dbReference type="NCBI Taxonomy" id="2170265"/>
    <lineage>
        <taxon>Bacteria</taxon>
        <taxon>Pseudomonadati</taxon>
        <taxon>Chlamydiota</taxon>
        <taxon>Chlamydiia</taxon>
        <taxon>Parachlamydiales</taxon>
        <taxon>Candidatus Parilichlamydiaceae</taxon>
        <taxon>Candidatus Similichlamydia</taxon>
    </lineage>
</organism>
<keyword evidence="1" id="KW-1133">Transmembrane helix</keyword>
<evidence type="ECO:0000313" key="3">
    <source>
        <dbReference type="Proteomes" id="UP000253816"/>
    </source>
</evidence>
<feature type="transmembrane region" description="Helical" evidence="1">
    <location>
        <begin position="82"/>
        <end position="101"/>
    </location>
</feature>
<feature type="transmembrane region" description="Helical" evidence="1">
    <location>
        <begin position="12"/>
        <end position="30"/>
    </location>
</feature>
<keyword evidence="1" id="KW-0472">Membrane</keyword>
<dbReference type="RefSeq" id="WP_114544166.1">
    <property type="nucleotide sequence ID" value="NZ_QQBG01000009.1"/>
</dbReference>
<evidence type="ECO:0000256" key="1">
    <source>
        <dbReference type="SAM" id="Phobius"/>
    </source>
</evidence>
<dbReference type="Proteomes" id="UP000253816">
    <property type="component" value="Unassembled WGS sequence"/>
</dbReference>
<evidence type="ECO:0000313" key="2">
    <source>
        <dbReference type="EMBL" id="RDB31686.1"/>
    </source>
</evidence>
<feature type="transmembrane region" description="Helical" evidence="1">
    <location>
        <begin position="147"/>
        <end position="175"/>
    </location>
</feature>
<comment type="caution">
    <text evidence="2">The sequence shown here is derived from an EMBL/GenBank/DDBJ whole genome shotgun (WGS) entry which is preliminary data.</text>
</comment>
<sequence>MASLCKAFQPFLPSVVACTLYGVSGCLQAIPFVGGNLLDKVYAVTAACFSVLGMMTAIAILFQPRQGKVKPWYAKPMQLVFAFANFFLFLTICAVFFFLFFSKVPFYLFGSGGIMFTWAMCVLALLIHTDVIAPIKTRLFRYIDSELYLNCLLLLRYAILFLTPISAPSLVSLAWSSTPRLP</sequence>
<keyword evidence="1" id="KW-0812">Transmembrane</keyword>
<dbReference type="AlphaFoldDB" id="A0A369KKZ9"/>
<dbReference type="EMBL" id="QQBG01000009">
    <property type="protein sequence ID" value="RDB31686.1"/>
    <property type="molecule type" value="Genomic_DNA"/>
</dbReference>